<keyword evidence="3 6" id="KW-0812">Transmembrane</keyword>
<reference evidence="7" key="1">
    <citation type="journal article" date="2020" name="Fungal Divers.">
        <title>Resolving the Mortierellaceae phylogeny through synthesis of multi-gene phylogenetics and phylogenomics.</title>
        <authorList>
            <person name="Vandepol N."/>
            <person name="Liber J."/>
            <person name="Desiro A."/>
            <person name="Na H."/>
            <person name="Kennedy M."/>
            <person name="Barry K."/>
            <person name="Grigoriev I.V."/>
            <person name="Miller A.N."/>
            <person name="O'Donnell K."/>
            <person name="Stajich J.E."/>
            <person name="Bonito G."/>
        </authorList>
    </citation>
    <scope>NUCLEOTIDE SEQUENCE</scope>
    <source>
        <strain evidence="7">MES-2147</strain>
    </source>
</reference>
<name>A0A9P6ML66_9FUNG</name>
<dbReference type="GO" id="GO:0012505">
    <property type="term" value="C:endomembrane system"/>
    <property type="evidence" value="ECO:0007669"/>
    <property type="project" value="UniProtKB-SubCell"/>
</dbReference>
<evidence type="ECO:0000313" key="8">
    <source>
        <dbReference type="Proteomes" id="UP000749646"/>
    </source>
</evidence>
<feature type="transmembrane region" description="Helical" evidence="6">
    <location>
        <begin position="12"/>
        <end position="31"/>
    </location>
</feature>
<comment type="caution">
    <text evidence="7">The sequence shown here is derived from an EMBL/GenBank/DDBJ whole genome shotgun (WGS) entry which is preliminary data.</text>
</comment>
<dbReference type="SMART" id="SM01077">
    <property type="entry name" value="Cg6151-P"/>
    <property type="match status" value="1"/>
</dbReference>
<gene>
    <name evidence="7" type="ORF">BGZ65_004326</name>
</gene>
<evidence type="ECO:0000256" key="6">
    <source>
        <dbReference type="SAM" id="Phobius"/>
    </source>
</evidence>
<protein>
    <recommendedName>
        <fullName evidence="9">Golgi apparatus membrane protein TVP18</fullName>
    </recommendedName>
</protein>
<evidence type="ECO:0000313" key="7">
    <source>
        <dbReference type="EMBL" id="KAG0006751.1"/>
    </source>
</evidence>
<dbReference type="PANTHER" id="PTHR13314:SF2">
    <property type="entry name" value="CALCIUM CHANNEL FLOWER HOMOLOG"/>
    <property type="match status" value="1"/>
</dbReference>
<evidence type="ECO:0000256" key="1">
    <source>
        <dbReference type="ARBA" id="ARBA00004127"/>
    </source>
</evidence>
<evidence type="ECO:0000256" key="3">
    <source>
        <dbReference type="ARBA" id="ARBA00022692"/>
    </source>
</evidence>
<dbReference type="GO" id="GO:0016020">
    <property type="term" value="C:membrane"/>
    <property type="evidence" value="ECO:0007669"/>
    <property type="project" value="InterPro"/>
</dbReference>
<keyword evidence="4 6" id="KW-1133">Transmembrane helix</keyword>
<evidence type="ECO:0000256" key="4">
    <source>
        <dbReference type="ARBA" id="ARBA00022989"/>
    </source>
</evidence>
<dbReference type="InterPro" id="IPR019365">
    <property type="entry name" value="TVP18/Ca-channel_flower"/>
</dbReference>
<evidence type="ECO:0000256" key="2">
    <source>
        <dbReference type="ARBA" id="ARBA00005738"/>
    </source>
</evidence>
<feature type="transmembrane region" description="Helical" evidence="6">
    <location>
        <begin position="98"/>
        <end position="119"/>
    </location>
</feature>
<keyword evidence="8" id="KW-1185">Reference proteome</keyword>
<dbReference type="GO" id="GO:0016192">
    <property type="term" value="P:vesicle-mediated transport"/>
    <property type="evidence" value="ECO:0007669"/>
    <property type="project" value="TreeGrafter"/>
</dbReference>
<sequence length="139" mass="14938">MANGKCNVFRAFKVFGLFSIIALIVFGILSFSPIWSILGWISAFLLVFVEVPMCLKCCPTSAKFDNFLTKFQNSYIRTAGYIVFAAIMWVAVSVVGVGLYIVSAILLTIAAISYAIAAVRHQTHASSTITGGTGVSTIV</sequence>
<feature type="transmembrane region" description="Helical" evidence="6">
    <location>
        <begin position="75"/>
        <end position="92"/>
    </location>
</feature>
<organism evidence="7 8">
    <name type="scientific">Modicella reniformis</name>
    <dbReference type="NCBI Taxonomy" id="1440133"/>
    <lineage>
        <taxon>Eukaryota</taxon>
        <taxon>Fungi</taxon>
        <taxon>Fungi incertae sedis</taxon>
        <taxon>Mucoromycota</taxon>
        <taxon>Mortierellomycotina</taxon>
        <taxon>Mortierellomycetes</taxon>
        <taxon>Mortierellales</taxon>
        <taxon>Mortierellaceae</taxon>
        <taxon>Modicella</taxon>
    </lineage>
</organism>
<dbReference type="Proteomes" id="UP000749646">
    <property type="component" value="Unassembled WGS sequence"/>
</dbReference>
<comment type="subcellular location">
    <subcellularLocation>
        <location evidence="1">Endomembrane system</location>
        <topology evidence="1">Multi-pass membrane protein</topology>
    </subcellularLocation>
</comment>
<proteinExistence type="inferred from homology"/>
<accession>A0A9P6ML66</accession>
<dbReference type="Pfam" id="PF10233">
    <property type="entry name" value="Cg6151-P"/>
    <property type="match status" value="1"/>
</dbReference>
<dbReference type="EMBL" id="JAAAHW010000063">
    <property type="protein sequence ID" value="KAG0006751.1"/>
    <property type="molecule type" value="Genomic_DNA"/>
</dbReference>
<evidence type="ECO:0000256" key="5">
    <source>
        <dbReference type="ARBA" id="ARBA00023136"/>
    </source>
</evidence>
<keyword evidence="5 6" id="KW-0472">Membrane</keyword>
<comment type="similarity">
    <text evidence="2">Belongs to the TVP18 family.</text>
</comment>
<dbReference type="PANTHER" id="PTHR13314">
    <property type="entry name" value="CALCIUM CHANNEL FLOWER HOMOLOG"/>
    <property type="match status" value="1"/>
</dbReference>
<feature type="transmembrane region" description="Helical" evidence="6">
    <location>
        <begin position="37"/>
        <end position="55"/>
    </location>
</feature>
<evidence type="ECO:0008006" key="9">
    <source>
        <dbReference type="Google" id="ProtNLM"/>
    </source>
</evidence>
<dbReference type="AlphaFoldDB" id="A0A9P6ML66"/>
<dbReference type="OrthoDB" id="5591789at2759"/>